<dbReference type="Gene3D" id="3.40.1580.10">
    <property type="entry name" value="SMI1/KNR4-like"/>
    <property type="match status" value="1"/>
</dbReference>
<sequence length="196" mass="21521">MARDEGPVADGTEGWDAEAVRARLDALARLDPDLTRFGSEVHRYRLARPLSEAGIRAFEERYAVRLPASYRDFLARVGGSGAGPDYGLLPLDGPLAPDSDDAVDDLQEQDRRPGFLATPFPLSAEWRREPAGRFDEEAEQARVAGSLVIAESGCGEFVRLVVTGPCAGQVWFDDMTWGRIVPGPGFRAWYLAWLAK</sequence>
<dbReference type="AlphaFoldDB" id="A0A640S9F9"/>
<gene>
    <name evidence="3" type="ORF">OG727_35650</name>
    <name evidence="2" type="ORF">Scani_41270</name>
</gene>
<dbReference type="Proteomes" id="UP001432292">
    <property type="component" value="Chromosome"/>
</dbReference>
<dbReference type="InterPro" id="IPR037883">
    <property type="entry name" value="Knr4/Smi1-like_sf"/>
</dbReference>
<accession>A0A640S9F9</accession>
<evidence type="ECO:0000259" key="1">
    <source>
        <dbReference type="SMART" id="SM00860"/>
    </source>
</evidence>
<dbReference type="OrthoDB" id="1190024at2"/>
<name>A0A640S9F9_9ACTN</name>
<evidence type="ECO:0000313" key="2">
    <source>
        <dbReference type="EMBL" id="GFE07859.1"/>
    </source>
</evidence>
<dbReference type="GeneID" id="96633635"/>
<dbReference type="EMBL" id="CP108473">
    <property type="protein sequence ID" value="WUS27196.1"/>
    <property type="molecule type" value="Genomic_DNA"/>
</dbReference>
<dbReference type="EMBL" id="BLIN01000005">
    <property type="protein sequence ID" value="GFE07859.1"/>
    <property type="molecule type" value="Genomic_DNA"/>
</dbReference>
<dbReference type="SMART" id="SM00860">
    <property type="entry name" value="SMI1_KNR4"/>
    <property type="match status" value="1"/>
</dbReference>
<feature type="domain" description="Knr4/Smi1-like" evidence="1">
    <location>
        <begin position="49"/>
        <end position="196"/>
    </location>
</feature>
<evidence type="ECO:0000313" key="3">
    <source>
        <dbReference type="EMBL" id="WUS27196.1"/>
    </source>
</evidence>
<evidence type="ECO:0000313" key="5">
    <source>
        <dbReference type="Proteomes" id="UP001432292"/>
    </source>
</evidence>
<evidence type="ECO:0000313" key="4">
    <source>
        <dbReference type="Proteomes" id="UP000435837"/>
    </source>
</evidence>
<organism evidence="2 4">
    <name type="scientific">Streptomyces caniferus</name>
    <dbReference type="NCBI Taxonomy" id="285557"/>
    <lineage>
        <taxon>Bacteria</taxon>
        <taxon>Bacillati</taxon>
        <taxon>Actinomycetota</taxon>
        <taxon>Actinomycetes</taxon>
        <taxon>Kitasatosporales</taxon>
        <taxon>Streptomycetaceae</taxon>
        <taxon>Streptomyces</taxon>
    </lineage>
</organism>
<keyword evidence="5" id="KW-1185">Reference proteome</keyword>
<reference evidence="3" key="2">
    <citation type="submission" date="2022-10" db="EMBL/GenBank/DDBJ databases">
        <title>The complete genomes of actinobacterial strains from the NBC collection.</title>
        <authorList>
            <person name="Joergensen T.S."/>
            <person name="Alvarez Arevalo M."/>
            <person name="Sterndorff E.B."/>
            <person name="Faurdal D."/>
            <person name="Vuksanovic O."/>
            <person name="Mourched A.-S."/>
            <person name="Charusanti P."/>
            <person name="Shaw S."/>
            <person name="Blin K."/>
            <person name="Weber T."/>
        </authorList>
    </citation>
    <scope>NUCLEOTIDE SEQUENCE</scope>
    <source>
        <strain evidence="3">NBC_01256</strain>
    </source>
</reference>
<dbReference type="Pfam" id="PF09346">
    <property type="entry name" value="SMI1_KNR4"/>
    <property type="match status" value="1"/>
</dbReference>
<protein>
    <submittedName>
        <fullName evidence="3">SMI1/KNR4 family protein</fullName>
    </submittedName>
</protein>
<proteinExistence type="predicted"/>
<reference evidence="2 4" key="1">
    <citation type="submission" date="2019-12" db="EMBL/GenBank/DDBJ databases">
        <title>Whole genome shotgun sequence of Streptomyces caniferus NBRC 15389.</title>
        <authorList>
            <person name="Ichikawa N."/>
            <person name="Kimura A."/>
            <person name="Kitahashi Y."/>
            <person name="Komaki H."/>
            <person name="Tamura T."/>
        </authorList>
    </citation>
    <scope>NUCLEOTIDE SEQUENCE [LARGE SCALE GENOMIC DNA]</scope>
    <source>
        <strain evidence="2 4">NBRC 15389</strain>
    </source>
</reference>
<dbReference type="Proteomes" id="UP000435837">
    <property type="component" value="Unassembled WGS sequence"/>
</dbReference>
<dbReference type="SUPFAM" id="SSF160631">
    <property type="entry name" value="SMI1/KNR4-like"/>
    <property type="match status" value="1"/>
</dbReference>
<dbReference type="InterPro" id="IPR018958">
    <property type="entry name" value="Knr4/Smi1-like_dom"/>
</dbReference>
<dbReference type="RefSeq" id="WP_159478101.1">
    <property type="nucleotide sequence ID" value="NZ_BAAATH010000017.1"/>
</dbReference>